<feature type="transmembrane region" description="Helical" evidence="7">
    <location>
        <begin position="320"/>
        <end position="343"/>
    </location>
</feature>
<accession>A0A174TI13</accession>
<keyword evidence="3" id="KW-0813">Transport</keyword>
<evidence type="ECO:0000256" key="1">
    <source>
        <dbReference type="ARBA" id="ARBA00004141"/>
    </source>
</evidence>
<keyword evidence="4 7" id="KW-0812">Transmembrane</keyword>
<reference evidence="8 9" key="1">
    <citation type="submission" date="2015-09" db="EMBL/GenBank/DDBJ databases">
        <authorList>
            <consortium name="Pathogen Informatics"/>
        </authorList>
    </citation>
    <scope>NUCLEOTIDE SEQUENCE [LARGE SCALE GENOMIC DNA]</scope>
    <source>
        <strain evidence="8 9">2789STDY5834939</strain>
    </source>
</reference>
<proteinExistence type="inferred from homology"/>
<dbReference type="PANTHER" id="PTHR42810">
    <property type="entry name" value="PURINE PERMEASE C1399.01C-RELATED"/>
    <property type="match status" value="1"/>
</dbReference>
<evidence type="ECO:0000256" key="7">
    <source>
        <dbReference type="SAM" id="Phobius"/>
    </source>
</evidence>
<dbReference type="EMBL" id="CZBE01000026">
    <property type="protein sequence ID" value="CUQ09684.1"/>
    <property type="molecule type" value="Genomic_DNA"/>
</dbReference>
<organism evidence="8 9">
    <name type="scientific">Anaerotruncus colihominis</name>
    <dbReference type="NCBI Taxonomy" id="169435"/>
    <lineage>
        <taxon>Bacteria</taxon>
        <taxon>Bacillati</taxon>
        <taxon>Bacillota</taxon>
        <taxon>Clostridia</taxon>
        <taxon>Eubacteriales</taxon>
        <taxon>Oscillospiraceae</taxon>
        <taxon>Anaerotruncus</taxon>
    </lineage>
</organism>
<feature type="transmembrane region" description="Helical" evidence="7">
    <location>
        <begin position="405"/>
        <end position="427"/>
    </location>
</feature>
<dbReference type="InterPro" id="IPR006043">
    <property type="entry name" value="NCS2"/>
</dbReference>
<feature type="transmembrane region" description="Helical" evidence="7">
    <location>
        <begin position="106"/>
        <end position="125"/>
    </location>
</feature>
<feature type="transmembrane region" description="Helical" evidence="7">
    <location>
        <begin position="381"/>
        <end position="399"/>
    </location>
</feature>
<dbReference type="GO" id="GO:0042907">
    <property type="term" value="F:xanthine transmembrane transporter activity"/>
    <property type="evidence" value="ECO:0007669"/>
    <property type="project" value="TreeGrafter"/>
</dbReference>
<dbReference type="NCBIfam" id="NF037981">
    <property type="entry name" value="NCS2_1"/>
    <property type="match status" value="1"/>
</dbReference>
<evidence type="ECO:0000313" key="9">
    <source>
        <dbReference type="Proteomes" id="UP000095765"/>
    </source>
</evidence>
<dbReference type="GO" id="GO:0005886">
    <property type="term" value="C:plasma membrane"/>
    <property type="evidence" value="ECO:0007669"/>
    <property type="project" value="TreeGrafter"/>
</dbReference>
<evidence type="ECO:0000256" key="3">
    <source>
        <dbReference type="ARBA" id="ARBA00022448"/>
    </source>
</evidence>
<protein>
    <submittedName>
        <fullName evidence="8">Putative purine permease ygfU</fullName>
    </submittedName>
</protein>
<sequence>MKKIARGYTLNECPPVGEAIPLSIQQIVVLIFNVLPVPLLIGGGIGLNAAEITILVAGCLLVTGIATILQTIGAGPIGAKLPIPLESSFVFVAPGIAFGMQYGLDVFTGACLIGSIVTLFLWTVFHKQLSRLFKPYITGAVVMALGLSLCGVGIGYCAGGTGSADYGAPVNLMLAFGTILIMVLLNHFGRKNFLSKASPLIAILVMSAISAGFGKLDLSAIATEAWIRVPQPLHFGIRFEVGPIITITVLSFFALVELMGDQASAAMLAQNRLPSDRETRGGILAQGISSVISSAFNMVPTISGSANIGLCGISGVTSRFITAIAGVVVALCGLCPKLCAVFSAIPEPVLGGVALTAFGTILVSGMNVIKGSELDARTTTIVGISLAVGVGFSMVADALSAFPFWVSSILSGVPGTAITAVVLSLLLREKKMEESV</sequence>
<feature type="transmembrane region" description="Helical" evidence="7">
    <location>
        <begin position="52"/>
        <end position="69"/>
    </location>
</feature>
<name>A0A174TI13_9FIRM</name>
<feature type="transmembrane region" description="Helical" evidence="7">
    <location>
        <begin position="349"/>
        <end position="369"/>
    </location>
</feature>
<evidence type="ECO:0000256" key="6">
    <source>
        <dbReference type="ARBA" id="ARBA00023136"/>
    </source>
</evidence>
<feature type="transmembrane region" description="Helical" evidence="7">
    <location>
        <begin position="168"/>
        <end position="188"/>
    </location>
</feature>
<dbReference type="Pfam" id="PF00860">
    <property type="entry name" value="Xan_ur_permease"/>
    <property type="match status" value="1"/>
</dbReference>
<feature type="transmembrane region" description="Helical" evidence="7">
    <location>
        <begin position="200"/>
        <end position="221"/>
    </location>
</feature>
<keyword evidence="6 7" id="KW-0472">Membrane</keyword>
<evidence type="ECO:0000313" key="8">
    <source>
        <dbReference type="EMBL" id="CUQ09684.1"/>
    </source>
</evidence>
<gene>
    <name evidence="8" type="primary">ygfU_2</name>
    <name evidence="8" type="ORF">ERS852551_03090</name>
</gene>
<dbReference type="Proteomes" id="UP000095765">
    <property type="component" value="Unassembled WGS sequence"/>
</dbReference>
<dbReference type="PANTHER" id="PTHR42810:SF4">
    <property type="entry name" value="URIC ACID TRANSPORTER UACT"/>
    <property type="match status" value="1"/>
</dbReference>
<dbReference type="AlphaFoldDB" id="A0A174TI13"/>
<dbReference type="RefSeq" id="WP_055245846.1">
    <property type="nucleotide sequence ID" value="NZ_CABIWA010000032.1"/>
</dbReference>
<evidence type="ECO:0000256" key="2">
    <source>
        <dbReference type="ARBA" id="ARBA00008821"/>
    </source>
</evidence>
<feature type="transmembrane region" description="Helical" evidence="7">
    <location>
        <begin position="27"/>
        <end position="46"/>
    </location>
</feature>
<feature type="transmembrane region" description="Helical" evidence="7">
    <location>
        <begin position="241"/>
        <end position="260"/>
    </location>
</feature>
<feature type="transmembrane region" description="Helical" evidence="7">
    <location>
        <begin position="137"/>
        <end position="156"/>
    </location>
</feature>
<keyword evidence="5 7" id="KW-1133">Transmembrane helix</keyword>
<evidence type="ECO:0000256" key="4">
    <source>
        <dbReference type="ARBA" id="ARBA00022692"/>
    </source>
</evidence>
<comment type="subcellular location">
    <subcellularLocation>
        <location evidence="1">Membrane</location>
        <topology evidence="1">Multi-pass membrane protein</topology>
    </subcellularLocation>
</comment>
<comment type="similarity">
    <text evidence="2">Belongs to the nucleobase:cation symporter-2 (NCS2) (TC 2.A.40) family.</text>
</comment>
<evidence type="ECO:0000256" key="5">
    <source>
        <dbReference type="ARBA" id="ARBA00022989"/>
    </source>
</evidence>